<dbReference type="OrthoDB" id="2688210at2759"/>
<sequence length="401" mass="45637">MVPALDPHNARIPDFTLDRFRAARQPLVDDFGLTHELAAQRLAAMWQAQNNIDREDWDNLQEELAEAARLQQVERRLEEEEQQRALDEEKELTKQEERKKNRNKFLTYNKVPISTAITKLPLPIATRKLKKGDFVELYYFTNKGLAEAEASTQSTDDDALTLTRDEDGQHAFVPVTASKFKDTVIPDKDLTWAEFDEAAPRLIQAMRESSWEEERVQSHLNMWLKLSGHPYRHDPDEYGKRALIVYQDTARRRWHNLLGTPESFDLVPISMEMIKEIRDDLLHKPNKALREEALQASTIPIPLPAPSHPRTLSPTLSPSFPPPPFSFLSASCQPTTSHRPLLVAPLSVPVSVFTTNNYRLHATLDPHKATTLLSPSAPPRSAHPQRAPLLPPAILIVYCPT</sequence>
<dbReference type="Proteomes" id="UP000683000">
    <property type="component" value="Unassembled WGS sequence"/>
</dbReference>
<keyword evidence="1" id="KW-0175">Coiled coil</keyword>
<dbReference type="EMBL" id="JAGFBS010000011">
    <property type="protein sequence ID" value="KAG6376554.1"/>
    <property type="molecule type" value="Genomic_DNA"/>
</dbReference>
<reference evidence="2" key="1">
    <citation type="submission" date="2021-03" db="EMBL/GenBank/DDBJ databases">
        <title>Evolutionary innovations through gain and loss of genes in the ectomycorrhizal Boletales.</title>
        <authorList>
            <person name="Wu G."/>
            <person name="Miyauchi S."/>
            <person name="Morin E."/>
            <person name="Yang Z.-L."/>
            <person name="Xu J."/>
            <person name="Martin F.M."/>
        </authorList>
    </citation>
    <scope>NUCLEOTIDE SEQUENCE</scope>
    <source>
        <strain evidence="2">BR01</strain>
    </source>
</reference>
<protein>
    <submittedName>
        <fullName evidence="2">Uncharacterized protein</fullName>
    </submittedName>
</protein>
<evidence type="ECO:0000313" key="3">
    <source>
        <dbReference type="Proteomes" id="UP000683000"/>
    </source>
</evidence>
<dbReference type="AlphaFoldDB" id="A0A8I2YP37"/>
<feature type="coiled-coil region" evidence="1">
    <location>
        <begin position="60"/>
        <end position="99"/>
    </location>
</feature>
<accession>A0A8I2YP37</accession>
<keyword evidence="3" id="KW-1185">Reference proteome</keyword>
<organism evidence="2 3">
    <name type="scientific">Boletus reticuloceps</name>
    <dbReference type="NCBI Taxonomy" id="495285"/>
    <lineage>
        <taxon>Eukaryota</taxon>
        <taxon>Fungi</taxon>
        <taxon>Dikarya</taxon>
        <taxon>Basidiomycota</taxon>
        <taxon>Agaricomycotina</taxon>
        <taxon>Agaricomycetes</taxon>
        <taxon>Agaricomycetidae</taxon>
        <taxon>Boletales</taxon>
        <taxon>Boletineae</taxon>
        <taxon>Boletaceae</taxon>
        <taxon>Boletoideae</taxon>
        <taxon>Boletus</taxon>
    </lineage>
</organism>
<evidence type="ECO:0000313" key="2">
    <source>
        <dbReference type="EMBL" id="KAG6376554.1"/>
    </source>
</evidence>
<comment type="caution">
    <text evidence="2">The sequence shown here is derived from an EMBL/GenBank/DDBJ whole genome shotgun (WGS) entry which is preliminary data.</text>
</comment>
<evidence type="ECO:0000256" key="1">
    <source>
        <dbReference type="SAM" id="Coils"/>
    </source>
</evidence>
<proteinExistence type="predicted"/>
<name>A0A8I2YP37_9AGAM</name>
<gene>
    <name evidence="2" type="ORF">JVT61DRAFT_1529</name>
</gene>